<dbReference type="Proteomes" id="UP000887566">
    <property type="component" value="Unplaced"/>
</dbReference>
<organism evidence="2 3">
    <name type="scientific">Plectus sambesii</name>
    <dbReference type="NCBI Taxonomy" id="2011161"/>
    <lineage>
        <taxon>Eukaryota</taxon>
        <taxon>Metazoa</taxon>
        <taxon>Ecdysozoa</taxon>
        <taxon>Nematoda</taxon>
        <taxon>Chromadorea</taxon>
        <taxon>Plectida</taxon>
        <taxon>Plectina</taxon>
        <taxon>Plectoidea</taxon>
        <taxon>Plectidae</taxon>
        <taxon>Plectus</taxon>
    </lineage>
</organism>
<protein>
    <submittedName>
        <fullName evidence="3">Uncharacterized protein</fullName>
    </submittedName>
</protein>
<feature type="compositionally biased region" description="Low complexity" evidence="1">
    <location>
        <begin position="103"/>
        <end position="116"/>
    </location>
</feature>
<evidence type="ECO:0000313" key="3">
    <source>
        <dbReference type="WBParaSite" id="PSAMB.scaffold26size110003.g643.t1"/>
    </source>
</evidence>
<proteinExistence type="predicted"/>
<accession>A0A914VZ67</accession>
<feature type="region of interest" description="Disordered" evidence="1">
    <location>
        <begin position="18"/>
        <end position="57"/>
    </location>
</feature>
<reference evidence="3" key="1">
    <citation type="submission" date="2022-11" db="UniProtKB">
        <authorList>
            <consortium name="WormBaseParasite"/>
        </authorList>
    </citation>
    <scope>IDENTIFICATION</scope>
</reference>
<feature type="region of interest" description="Disordered" evidence="1">
    <location>
        <begin position="99"/>
        <end position="128"/>
    </location>
</feature>
<dbReference type="AlphaFoldDB" id="A0A914VZ67"/>
<name>A0A914VZ67_9BILA</name>
<sequence length="142" mass="16240">MGDEGNLFNTFSFGSWNSKKKEEELERENRRRRREHVKKLKAKLRKDKERLKEGGPFAGSDLEAIMAALAANGVNPNGDGDGWNESDDEVLKEIMPLVRSNRPNDPNGYGNPNGVDGYDDDYRPSSGVEFNYNRKFMYDKFD</sequence>
<dbReference type="WBParaSite" id="PSAMB.scaffold26size110003.g643.t1">
    <property type="protein sequence ID" value="PSAMB.scaffold26size110003.g643.t1"/>
    <property type="gene ID" value="PSAMB.scaffold26size110003.g643"/>
</dbReference>
<keyword evidence="2" id="KW-1185">Reference proteome</keyword>
<feature type="compositionally biased region" description="Basic residues" evidence="1">
    <location>
        <begin position="30"/>
        <end position="45"/>
    </location>
</feature>
<evidence type="ECO:0000313" key="2">
    <source>
        <dbReference type="Proteomes" id="UP000887566"/>
    </source>
</evidence>
<feature type="compositionally biased region" description="Basic and acidic residues" evidence="1">
    <location>
        <begin position="19"/>
        <end position="29"/>
    </location>
</feature>
<evidence type="ECO:0000256" key="1">
    <source>
        <dbReference type="SAM" id="MobiDB-lite"/>
    </source>
</evidence>